<accession>A0A1B2IWI8</accession>
<dbReference type="InterPro" id="IPR037479">
    <property type="entry name" value="Tauto_MSAD"/>
</dbReference>
<sequence>MPLLQFHLVRHAWTKEQVQTILDTAYDVTREAFHAPAGDRYQIVSYHEPEELVMEDTGLGFTRTNKRILLSIRTRPRTQEEKITFYRLLHDQLQQKLELDDHDLMINLVENQDEDWSFTSGKAQFITGEL</sequence>
<gene>
    <name evidence="1" type="ORF">AYR63_04375</name>
</gene>
<protein>
    <submittedName>
        <fullName evidence="1">Tautomerase</fullName>
    </submittedName>
</protein>
<dbReference type="KEGG" id="lpd:AYR62_13145"/>
<dbReference type="Proteomes" id="UP000093267">
    <property type="component" value="Chromosome"/>
</dbReference>
<dbReference type="AlphaFoldDB" id="A0A1B2IWI8"/>
<dbReference type="OrthoDB" id="9804765at2"/>
<dbReference type="SUPFAM" id="SSF55331">
    <property type="entry name" value="Tautomerase/MIF"/>
    <property type="match status" value="1"/>
</dbReference>
<reference evidence="1 2" key="1">
    <citation type="submission" date="2016-03" db="EMBL/GenBank/DDBJ databases">
        <title>Pediococcus and Lactobacillus from brewery environment - whole genome sequencing and assembly.</title>
        <authorList>
            <person name="Behr J."/>
            <person name="Geissler A.J."/>
            <person name="Vogel R.F."/>
        </authorList>
    </citation>
    <scope>NUCLEOTIDE SEQUENCE [LARGE SCALE GENOMIC DNA]</scope>
    <source>
        <strain evidence="1 2">TMW 1.1995</strain>
    </source>
</reference>
<dbReference type="Gene3D" id="3.30.429.10">
    <property type="entry name" value="Macrophage Migration Inhibitory Factor"/>
    <property type="match status" value="1"/>
</dbReference>
<proteinExistence type="predicted"/>
<dbReference type="PANTHER" id="PTHR38460">
    <property type="entry name" value="TAUTOMERASE YOLI-RELATED"/>
    <property type="match status" value="1"/>
</dbReference>
<keyword evidence="2" id="KW-1185">Reference proteome</keyword>
<dbReference type="RefSeq" id="WP_054708215.1">
    <property type="nucleotide sequence ID" value="NZ_CP014912.1"/>
</dbReference>
<dbReference type="InterPro" id="IPR014347">
    <property type="entry name" value="Tautomerase/MIF_sf"/>
</dbReference>
<dbReference type="EMBL" id="CP014924">
    <property type="protein sequence ID" value="ANZ66444.1"/>
    <property type="molecule type" value="Genomic_DNA"/>
</dbReference>
<evidence type="ECO:0000313" key="1">
    <source>
        <dbReference type="EMBL" id="ANZ66444.1"/>
    </source>
</evidence>
<organism evidence="1 2">
    <name type="scientific">Secundilactobacillus paracollinoides</name>
    <dbReference type="NCBI Taxonomy" id="240427"/>
    <lineage>
        <taxon>Bacteria</taxon>
        <taxon>Bacillati</taxon>
        <taxon>Bacillota</taxon>
        <taxon>Bacilli</taxon>
        <taxon>Lactobacillales</taxon>
        <taxon>Lactobacillaceae</taxon>
        <taxon>Secundilactobacillus</taxon>
    </lineage>
</organism>
<evidence type="ECO:0000313" key="2">
    <source>
        <dbReference type="Proteomes" id="UP000093267"/>
    </source>
</evidence>
<dbReference type="Pfam" id="PF14552">
    <property type="entry name" value="Tautomerase_2"/>
    <property type="match status" value="1"/>
</dbReference>
<name>A0A1B2IWI8_9LACO</name>
<dbReference type="PANTHER" id="PTHR38460:SF1">
    <property type="entry name" value="TAUTOMERASE YOLI-RELATED"/>
    <property type="match status" value="1"/>
</dbReference>